<comment type="caution">
    <text evidence="1">The sequence shown here is derived from an EMBL/GenBank/DDBJ whole genome shotgun (WGS) entry which is preliminary data.</text>
</comment>
<dbReference type="EMBL" id="PKMF04000247">
    <property type="protein sequence ID" value="KAK7841153.1"/>
    <property type="molecule type" value="Genomic_DNA"/>
</dbReference>
<keyword evidence="2" id="KW-1185">Reference proteome</keyword>
<dbReference type="Proteomes" id="UP000237347">
    <property type="component" value="Unassembled WGS sequence"/>
</dbReference>
<dbReference type="GO" id="GO:0001164">
    <property type="term" value="F:RNA polymerase I core promoter sequence-specific DNA binding"/>
    <property type="evidence" value="ECO:0007669"/>
    <property type="project" value="TreeGrafter"/>
</dbReference>
<reference evidence="1 2" key="1">
    <citation type="journal article" date="2018" name="Sci. Data">
        <title>The draft genome sequence of cork oak.</title>
        <authorList>
            <person name="Ramos A.M."/>
            <person name="Usie A."/>
            <person name="Barbosa P."/>
            <person name="Barros P.M."/>
            <person name="Capote T."/>
            <person name="Chaves I."/>
            <person name="Simoes F."/>
            <person name="Abreu I."/>
            <person name="Carrasquinho I."/>
            <person name="Faro C."/>
            <person name="Guimaraes J.B."/>
            <person name="Mendonca D."/>
            <person name="Nobrega F."/>
            <person name="Rodrigues L."/>
            <person name="Saibo N.J.M."/>
            <person name="Varela M.C."/>
            <person name="Egas C."/>
            <person name="Matos J."/>
            <person name="Miguel C.M."/>
            <person name="Oliveira M.M."/>
            <person name="Ricardo C.P."/>
            <person name="Goncalves S."/>
        </authorList>
    </citation>
    <scope>NUCLEOTIDE SEQUENCE [LARGE SCALE GENOMIC DNA]</scope>
    <source>
        <strain evidence="2">cv. HL8</strain>
    </source>
</reference>
<dbReference type="AlphaFoldDB" id="A0AAW0KRR0"/>
<dbReference type="PANTHER" id="PTHR15319">
    <property type="entry name" value="TATA BOX-BINDING PROTEIN ASSOCIATED FACTOR RNA POLYMERASE I SUBUNIT C"/>
    <property type="match status" value="1"/>
</dbReference>
<protein>
    <submittedName>
        <fullName evidence="1">Uncharacterized protein</fullName>
    </submittedName>
</protein>
<evidence type="ECO:0000313" key="1">
    <source>
        <dbReference type="EMBL" id="KAK7841153.1"/>
    </source>
</evidence>
<sequence>MYTSVQNEQFHTFTMAGSNGFCFALALDSLLVLCEMRKPMMPLLQWARLSELRSNSRDDTYRWASESSFCIILGSFRSCEFNLFCYGPTLPTSRGSIVFEVSIVLKTHYAWEIPSDLLLSGSCLVREEILKDDHPEWIDWHHKKDLALGFVILNKDLSALLSESIEFGGFTLIRLMSSGKLESQSYCASWKLKELQTEQFHFKDNSLYIMDDEEYRFPGRFKYMKLDKLSAYLNGSLIEVLVSKLKKPCKESHEILCEKLKASGFGRLRSSPAVSVVFNDISLPARIHEVVGRPANGTLTTGLFQLQVLLDQKKIVPDLPQLPPFFLRRPSCRSNKWSHKVQRDDPLVGPVLPLPILLTLHKYRNGHSESEEEVGREISFQCDEIKQVASEMAFSDSSCELHDDQAVSLVDKREDMWGSSQKPKPFCLYHLVAFKCSTMDHVQDNVFKDDKFDNLIFKVPEKKQVPNGLVETVGPELFDDLYLADLRFDTSAKNFGPNELKIYKVLKKKWSKWQDGFNLYQQLCTESKFQKQLA</sequence>
<gene>
    <name evidence="1" type="ORF">CFP56_015742</name>
</gene>
<dbReference type="PANTHER" id="PTHR15319:SF1">
    <property type="entry name" value="TATA BOX-BINDING PROTEIN-ASSOCIATED FACTOR RNA POLYMERASE I SUBUNIT C"/>
    <property type="match status" value="1"/>
</dbReference>
<name>A0AAW0KRR0_QUESU</name>
<organism evidence="1 2">
    <name type="scientific">Quercus suber</name>
    <name type="common">Cork oak</name>
    <dbReference type="NCBI Taxonomy" id="58331"/>
    <lineage>
        <taxon>Eukaryota</taxon>
        <taxon>Viridiplantae</taxon>
        <taxon>Streptophyta</taxon>
        <taxon>Embryophyta</taxon>
        <taxon>Tracheophyta</taxon>
        <taxon>Spermatophyta</taxon>
        <taxon>Magnoliopsida</taxon>
        <taxon>eudicotyledons</taxon>
        <taxon>Gunneridae</taxon>
        <taxon>Pentapetalae</taxon>
        <taxon>rosids</taxon>
        <taxon>fabids</taxon>
        <taxon>Fagales</taxon>
        <taxon>Fagaceae</taxon>
        <taxon>Quercus</taxon>
    </lineage>
</organism>
<dbReference type="InterPro" id="IPR038801">
    <property type="entry name" value="TAF1C"/>
</dbReference>
<evidence type="ECO:0000313" key="2">
    <source>
        <dbReference type="Proteomes" id="UP000237347"/>
    </source>
</evidence>
<dbReference type="GO" id="GO:0001650">
    <property type="term" value="C:fibrillar center"/>
    <property type="evidence" value="ECO:0007669"/>
    <property type="project" value="TreeGrafter"/>
</dbReference>
<accession>A0AAW0KRR0</accession>
<proteinExistence type="predicted"/>